<keyword evidence="1" id="KW-0472">Membrane</keyword>
<organism evidence="2 3">
    <name type="scientific">Pseudomonas cavernae</name>
    <dbReference type="NCBI Taxonomy" id="2320867"/>
    <lineage>
        <taxon>Bacteria</taxon>
        <taxon>Pseudomonadati</taxon>
        <taxon>Pseudomonadota</taxon>
        <taxon>Gammaproteobacteria</taxon>
        <taxon>Pseudomonadales</taxon>
        <taxon>Pseudomonadaceae</taxon>
        <taxon>Pseudomonas</taxon>
    </lineage>
</organism>
<evidence type="ECO:0000313" key="3">
    <source>
        <dbReference type="Proteomes" id="UP000265560"/>
    </source>
</evidence>
<dbReference type="AlphaFoldDB" id="A0A385Z8M7"/>
<dbReference type="EMBL" id="CP032419">
    <property type="protein sequence ID" value="AYC33912.1"/>
    <property type="molecule type" value="Genomic_DNA"/>
</dbReference>
<proteinExistence type="predicted"/>
<protein>
    <submittedName>
        <fullName evidence="2">DUF2905 domain-containing protein</fullName>
    </submittedName>
</protein>
<feature type="transmembrane region" description="Helical" evidence="1">
    <location>
        <begin position="45"/>
        <end position="66"/>
    </location>
</feature>
<dbReference type="Pfam" id="PF11146">
    <property type="entry name" value="DUF2905"/>
    <property type="match status" value="1"/>
</dbReference>
<name>A0A385Z8M7_9PSED</name>
<dbReference type="PANTHER" id="PTHR36443">
    <property type="entry name" value="BSR5223 PROTEIN"/>
    <property type="match status" value="1"/>
</dbReference>
<dbReference type="PANTHER" id="PTHR36443:SF1">
    <property type="entry name" value="BSR5223 PROTEIN"/>
    <property type="match status" value="1"/>
</dbReference>
<keyword evidence="1" id="KW-0812">Transmembrane</keyword>
<dbReference type="InterPro" id="IPR021320">
    <property type="entry name" value="DUF2905"/>
</dbReference>
<dbReference type="RefSeq" id="WP_119894567.1">
    <property type="nucleotide sequence ID" value="NZ_CP032419.1"/>
</dbReference>
<sequence>MARWLMLIGATLFLIGVAAHYAPWLLNWFGKLPGDLRIESGRGKVFIPFTSMLIISLLLTLLINLLRR</sequence>
<keyword evidence="1" id="KW-1133">Transmembrane helix</keyword>
<reference evidence="3" key="1">
    <citation type="submission" date="2018-09" db="EMBL/GenBank/DDBJ databases">
        <authorList>
            <person name="Zhu H."/>
        </authorList>
    </citation>
    <scope>NUCLEOTIDE SEQUENCE [LARGE SCALE GENOMIC DNA]</scope>
    <source>
        <strain evidence="3">K2W31S-8</strain>
    </source>
</reference>
<dbReference type="OrthoDB" id="9811610at2"/>
<evidence type="ECO:0000313" key="2">
    <source>
        <dbReference type="EMBL" id="AYC33912.1"/>
    </source>
</evidence>
<keyword evidence="3" id="KW-1185">Reference proteome</keyword>
<accession>A0A385Z8M7</accession>
<evidence type="ECO:0000256" key="1">
    <source>
        <dbReference type="SAM" id="Phobius"/>
    </source>
</evidence>
<dbReference type="KEGG" id="pcav:D3880_16775"/>
<dbReference type="Proteomes" id="UP000265560">
    <property type="component" value="Chromosome"/>
</dbReference>
<gene>
    <name evidence="2" type="ORF">D3880_16775</name>
</gene>